<evidence type="ECO:0000256" key="1">
    <source>
        <dbReference type="SAM" id="MobiDB-lite"/>
    </source>
</evidence>
<dbReference type="EMBL" id="LAFY01000310">
    <property type="protein sequence ID" value="KJY00689.1"/>
    <property type="molecule type" value="Genomic_DNA"/>
</dbReference>
<reference evidence="2 3" key="1">
    <citation type="submission" date="2015-03" db="EMBL/GenBank/DDBJ databases">
        <title>RNA-seq based gene annotation and comparative genomics of four Zymoseptoria species reveal species-specific pathogenicity related genes and transposable element activity.</title>
        <authorList>
            <person name="Grandaubert J."/>
            <person name="Bhattacharyya A."/>
            <person name="Stukenbrock E.H."/>
        </authorList>
    </citation>
    <scope>NUCLEOTIDE SEQUENCE [LARGE SCALE GENOMIC DNA]</scope>
    <source>
        <strain evidence="2 3">Zb18110</strain>
    </source>
</reference>
<keyword evidence="3" id="KW-1185">Reference proteome</keyword>
<gene>
    <name evidence="2" type="ORF">TI39_contig318g00004</name>
</gene>
<protein>
    <submittedName>
        <fullName evidence="2">Uncharacterized protein</fullName>
    </submittedName>
</protein>
<sequence>MSPQDGIVDINQDGAANEDDEDYDSWPMVFAGLSCSSFRLCTDASTETSGLAYPGQDET</sequence>
<organism evidence="2 3">
    <name type="scientific">Zymoseptoria brevis</name>
    <dbReference type="NCBI Taxonomy" id="1047168"/>
    <lineage>
        <taxon>Eukaryota</taxon>
        <taxon>Fungi</taxon>
        <taxon>Dikarya</taxon>
        <taxon>Ascomycota</taxon>
        <taxon>Pezizomycotina</taxon>
        <taxon>Dothideomycetes</taxon>
        <taxon>Dothideomycetidae</taxon>
        <taxon>Mycosphaerellales</taxon>
        <taxon>Mycosphaerellaceae</taxon>
        <taxon>Zymoseptoria</taxon>
    </lineage>
</organism>
<evidence type="ECO:0000313" key="3">
    <source>
        <dbReference type="Proteomes" id="UP000033647"/>
    </source>
</evidence>
<name>A0A0F4GTY3_9PEZI</name>
<accession>A0A0F4GTY3</accession>
<proteinExistence type="predicted"/>
<feature type="region of interest" description="Disordered" evidence="1">
    <location>
        <begin position="1"/>
        <end position="22"/>
    </location>
</feature>
<dbReference type="AlphaFoldDB" id="A0A0F4GTY3"/>
<evidence type="ECO:0000313" key="2">
    <source>
        <dbReference type="EMBL" id="KJY00689.1"/>
    </source>
</evidence>
<comment type="caution">
    <text evidence="2">The sequence shown here is derived from an EMBL/GenBank/DDBJ whole genome shotgun (WGS) entry which is preliminary data.</text>
</comment>
<dbReference type="Proteomes" id="UP000033647">
    <property type="component" value="Unassembled WGS sequence"/>
</dbReference>